<organism evidence="4 5">
    <name type="scientific">Papiliotrema laurentii</name>
    <name type="common">Cryptococcus laurentii</name>
    <dbReference type="NCBI Taxonomy" id="5418"/>
    <lineage>
        <taxon>Eukaryota</taxon>
        <taxon>Fungi</taxon>
        <taxon>Dikarya</taxon>
        <taxon>Basidiomycota</taxon>
        <taxon>Agaricomycotina</taxon>
        <taxon>Tremellomycetes</taxon>
        <taxon>Tremellales</taxon>
        <taxon>Rhynchogastremaceae</taxon>
        <taxon>Papiliotrema</taxon>
    </lineage>
</organism>
<dbReference type="SUPFAM" id="SSF54506">
    <property type="entry name" value="Diaminopimelate epimerase-like"/>
    <property type="match status" value="1"/>
</dbReference>
<dbReference type="Proteomes" id="UP001182556">
    <property type="component" value="Unassembled WGS sequence"/>
</dbReference>
<evidence type="ECO:0000256" key="3">
    <source>
        <dbReference type="PIRSR" id="PIRSR016184-1"/>
    </source>
</evidence>
<protein>
    <recommendedName>
        <fullName evidence="6">Phenazine biosynthesis protein</fullName>
    </recommendedName>
</protein>
<evidence type="ECO:0000256" key="2">
    <source>
        <dbReference type="ARBA" id="ARBA00023235"/>
    </source>
</evidence>
<dbReference type="InterPro" id="IPR003719">
    <property type="entry name" value="Phenazine_PhzF-like"/>
</dbReference>
<dbReference type="PANTHER" id="PTHR13774:SF17">
    <property type="entry name" value="PHENAZINE BIOSYNTHESIS-LIKE DOMAIN-CONTAINING PROTEIN"/>
    <property type="match status" value="1"/>
</dbReference>
<dbReference type="AlphaFoldDB" id="A0AAD9FQ08"/>
<comment type="similarity">
    <text evidence="1">Belongs to the PhzF family.</text>
</comment>
<dbReference type="PIRSF" id="PIRSF016184">
    <property type="entry name" value="PhzC_PhzF"/>
    <property type="match status" value="1"/>
</dbReference>
<sequence length="314" mass="34254">MALTPLPFYLVNAFTTDSPHSGNQAGVVIFPADDPRSKDDAYQLNVAKDIYYSETAFLVPVSPGRWGLRWWTPESEVKLCGHATLASARVLFSLHPELNEIKFDTKWSGELRAEKIRDQGNSTSIKIFLPTWSTDVLDRLVAGKAQKTEEYRSTVAKILGVETEDVIEVAPFQAGFAGDIIQLRPSVDLASLRPDAKAFVPFSPQMTIVTQVDEAASVPGKLAIKSRVHCDDFGIGEDPVTGSAHAYLAAYWLYTDAKETVKRLVGEVEPEQVTIDARQLSERGGKLEVQLVGGGQVSIVGSASEMGKGTLSVW</sequence>
<evidence type="ECO:0000256" key="1">
    <source>
        <dbReference type="ARBA" id="ARBA00008270"/>
    </source>
</evidence>
<accession>A0AAD9FQ08</accession>
<dbReference type="GO" id="GO:0005737">
    <property type="term" value="C:cytoplasm"/>
    <property type="evidence" value="ECO:0007669"/>
    <property type="project" value="TreeGrafter"/>
</dbReference>
<evidence type="ECO:0000313" key="4">
    <source>
        <dbReference type="EMBL" id="KAK1923653.1"/>
    </source>
</evidence>
<reference evidence="4" key="1">
    <citation type="submission" date="2023-02" db="EMBL/GenBank/DDBJ databases">
        <title>Identification and recombinant expression of a fungal hydrolase from Papiliotrema laurentii that hydrolyzes apple cutin and clears colloidal polyester polyurethane.</title>
        <authorList>
            <consortium name="DOE Joint Genome Institute"/>
            <person name="Roman V.A."/>
            <person name="Bojanowski C."/>
            <person name="Crable B.R."/>
            <person name="Wagner D.N."/>
            <person name="Hung C.S."/>
            <person name="Nadeau L.J."/>
            <person name="Schratz L."/>
            <person name="Haridas S."/>
            <person name="Pangilinan J."/>
            <person name="Lipzen A."/>
            <person name="Na H."/>
            <person name="Yan M."/>
            <person name="Ng V."/>
            <person name="Grigoriev I.V."/>
            <person name="Spatafora J.W."/>
            <person name="Barlow D."/>
            <person name="Biffinger J."/>
            <person name="Kelley-Loughnane N."/>
            <person name="Varaljay V.A."/>
            <person name="Crookes-Goodson W.J."/>
        </authorList>
    </citation>
    <scope>NUCLEOTIDE SEQUENCE</scope>
    <source>
        <strain evidence="4">5307AH</strain>
    </source>
</reference>
<dbReference type="PANTHER" id="PTHR13774">
    <property type="entry name" value="PHENAZINE BIOSYNTHESIS PROTEIN"/>
    <property type="match status" value="1"/>
</dbReference>
<proteinExistence type="inferred from homology"/>
<dbReference type="Pfam" id="PF02567">
    <property type="entry name" value="PhzC-PhzF"/>
    <property type="match status" value="1"/>
</dbReference>
<keyword evidence="2" id="KW-0413">Isomerase</keyword>
<dbReference type="EMBL" id="JAODAN010000006">
    <property type="protein sequence ID" value="KAK1923653.1"/>
    <property type="molecule type" value="Genomic_DNA"/>
</dbReference>
<feature type="active site" evidence="3">
    <location>
        <position position="54"/>
    </location>
</feature>
<name>A0AAD9FQ08_PAPLA</name>
<comment type="caution">
    <text evidence="4">The sequence shown here is derived from an EMBL/GenBank/DDBJ whole genome shotgun (WGS) entry which is preliminary data.</text>
</comment>
<gene>
    <name evidence="4" type="ORF">DB88DRAFT_473297</name>
</gene>
<dbReference type="Gene3D" id="3.10.310.10">
    <property type="entry name" value="Diaminopimelate Epimerase, Chain A, domain 1"/>
    <property type="match status" value="2"/>
</dbReference>
<dbReference type="NCBIfam" id="TIGR00654">
    <property type="entry name" value="PhzF_family"/>
    <property type="match status" value="1"/>
</dbReference>
<evidence type="ECO:0008006" key="6">
    <source>
        <dbReference type="Google" id="ProtNLM"/>
    </source>
</evidence>
<evidence type="ECO:0000313" key="5">
    <source>
        <dbReference type="Proteomes" id="UP001182556"/>
    </source>
</evidence>
<dbReference type="GO" id="GO:0016853">
    <property type="term" value="F:isomerase activity"/>
    <property type="evidence" value="ECO:0007669"/>
    <property type="project" value="UniProtKB-KW"/>
</dbReference>
<keyword evidence="5" id="KW-1185">Reference proteome</keyword>